<accession>A0ABW1AFA1</accession>
<dbReference type="Proteomes" id="UP001596074">
    <property type="component" value="Unassembled WGS sequence"/>
</dbReference>
<comment type="caution">
    <text evidence="1">The sequence shown here is derived from an EMBL/GenBank/DDBJ whole genome shotgun (WGS) entry which is preliminary data.</text>
</comment>
<proteinExistence type="predicted"/>
<dbReference type="EMBL" id="JBHSON010000106">
    <property type="protein sequence ID" value="MFC5753218.1"/>
    <property type="molecule type" value="Genomic_DNA"/>
</dbReference>
<dbReference type="PANTHER" id="PTHR42905:SF5">
    <property type="entry name" value="CARBOXYVINYL-CARBOXYPHOSPHONATE PHOSPHORYLMUTASE, CHLOROPLASTIC"/>
    <property type="match status" value="1"/>
</dbReference>
<dbReference type="InterPro" id="IPR018523">
    <property type="entry name" value="Isocitrate_lyase_ph_CS"/>
</dbReference>
<protein>
    <submittedName>
        <fullName evidence="1">Oxaloacetate decarboxylase</fullName>
    </submittedName>
</protein>
<keyword evidence="2" id="KW-1185">Reference proteome</keyword>
<dbReference type="InterPro" id="IPR040442">
    <property type="entry name" value="Pyrv_kinase-like_dom_sf"/>
</dbReference>
<dbReference type="PANTHER" id="PTHR42905">
    <property type="entry name" value="PHOSPHOENOLPYRUVATE CARBOXYLASE"/>
    <property type="match status" value="1"/>
</dbReference>
<dbReference type="Pfam" id="PF13714">
    <property type="entry name" value="PEP_mutase"/>
    <property type="match status" value="1"/>
</dbReference>
<sequence length="305" mass="30786">MSGHHGFPADRLRARISAGPPVLAAGCHDALSARLAADAGFEAVHLSGAAVSATALGLPDLGFTGATDMVDALRRVSAGAGPGVPIVADADTGYGDPLQAAETARRYEAAGAAALHLEDQVLPKRCGHMAGKRLVPVDEAAARVAAAAGARQRLLVIARTDALSVAGTAETLARVAAYAAAGADAIFVEGARGAAEFEAVREAAAGLPLVVNFSEAGAEPDPLPVLAKAGVRLALFPVAALLAGARAMRDAYRGVLDRAALPGGTLPWDEFTALLGQDALVEAEHRYRAAPSPSLSSTSDSQEPA</sequence>
<dbReference type="SUPFAM" id="SSF51621">
    <property type="entry name" value="Phosphoenolpyruvate/pyruvate domain"/>
    <property type="match status" value="1"/>
</dbReference>
<dbReference type="RefSeq" id="WP_378290015.1">
    <property type="nucleotide sequence ID" value="NZ_JBHSON010000106.1"/>
</dbReference>
<dbReference type="CDD" id="cd00377">
    <property type="entry name" value="ICL_PEPM"/>
    <property type="match status" value="1"/>
</dbReference>
<dbReference type="InterPro" id="IPR015813">
    <property type="entry name" value="Pyrv/PenolPyrv_kinase-like_dom"/>
</dbReference>
<name>A0ABW1AFA1_9ACTN</name>
<reference evidence="2" key="1">
    <citation type="journal article" date="2019" name="Int. J. Syst. Evol. Microbiol.">
        <title>The Global Catalogue of Microorganisms (GCM) 10K type strain sequencing project: providing services to taxonomists for standard genome sequencing and annotation.</title>
        <authorList>
            <consortium name="The Broad Institute Genomics Platform"/>
            <consortium name="The Broad Institute Genome Sequencing Center for Infectious Disease"/>
            <person name="Wu L."/>
            <person name="Ma J."/>
        </authorList>
    </citation>
    <scope>NUCLEOTIDE SEQUENCE [LARGE SCALE GENOMIC DNA]</scope>
    <source>
        <strain evidence="2">KCTC 42087</strain>
    </source>
</reference>
<evidence type="ECO:0000313" key="2">
    <source>
        <dbReference type="Proteomes" id="UP001596074"/>
    </source>
</evidence>
<gene>
    <name evidence="1" type="ORF">ACFPZN_47030</name>
</gene>
<dbReference type="Gene3D" id="3.20.20.60">
    <property type="entry name" value="Phosphoenolpyruvate-binding domains"/>
    <property type="match status" value="1"/>
</dbReference>
<dbReference type="PROSITE" id="PS00161">
    <property type="entry name" value="ISOCITRATE_LYASE"/>
    <property type="match status" value="1"/>
</dbReference>
<dbReference type="InterPro" id="IPR039556">
    <property type="entry name" value="ICL/PEPM"/>
</dbReference>
<evidence type="ECO:0000313" key="1">
    <source>
        <dbReference type="EMBL" id="MFC5753218.1"/>
    </source>
</evidence>
<organism evidence="1 2">
    <name type="scientific">Actinomadura rugatobispora</name>
    <dbReference type="NCBI Taxonomy" id="1994"/>
    <lineage>
        <taxon>Bacteria</taxon>
        <taxon>Bacillati</taxon>
        <taxon>Actinomycetota</taxon>
        <taxon>Actinomycetes</taxon>
        <taxon>Streptosporangiales</taxon>
        <taxon>Thermomonosporaceae</taxon>
        <taxon>Actinomadura</taxon>
    </lineage>
</organism>